<feature type="compositionally biased region" description="Basic and acidic residues" evidence="1">
    <location>
        <begin position="121"/>
        <end position="145"/>
    </location>
</feature>
<keyword evidence="3" id="KW-1185">Reference proteome</keyword>
<dbReference type="OrthoDB" id="8982525at2759"/>
<sequence length="180" mass="20651">MTPPMLTCHPISLSGSGQVMLFAVMRLSEFEEVFESEELTDALPDGAARHQSVPGIGRQLHHAVHGAHEHLTRPPVDRQVSEGGVERPKHHTDPSPRGEGGKSRGREEGGERRERRRKRRRGEEEGNMVERERRGWRDGGGEEGRRKRRRSAAGLRKRRQLYRGMAVERERERERESVIM</sequence>
<feature type="region of interest" description="Disordered" evidence="1">
    <location>
        <begin position="66"/>
        <end position="158"/>
    </location>
</feature>
<feature type="compositionally biased region" description="Basic residues" evidence="1">
    <location>
        <begin position="146"/>
        <end position="158"/>
    </location>
</feature>
<reference evidence="2 3" key="1">
    <citation type="submission" date="2020-03" db="EMBL/GenBank/DDBJ databases">
        <title>Dissostichus mawsoni Genome sequencing and assembly.</title>
        <authorList>
            <person name="Park H."/>
        </authorList>
    </citation>
    <scope>NUCLEOTIDE SEQUENCE [LARGE SCALE GENOMIC DNA]</scope>
    <source>
        <strain evidence="2">DM0001</strain>
        <tissue evidence="2">Muscle</tissue>
    </source>
</reference>
<evidence type="ECO:0000313" key="3">
    <source>
        <dbReference type="Proteomes" id="UP000518266"/>
    </source>
</evidence>
<proteinExistence type="predicted"/>
<dbReference type="AlphaFoldDB" id="A0A7J5ZGU7"/>
<evidence type="ECO:0000313" key="2">
    <source>
        <dbReference type="EMBL" id="KAF3861042.1"/>
    </source>
</evidence>
<name>A0A7J5ZGU7_DISMA</name>
<evidence type="ECO:0000256" key="1">
    <source>
        <dbReference type="SAM" id="MobiDB-lite"/>
    </source>
</evidence>
<feature type="compositionally biased region" description="Basic and acidic residues" evidence="1">
    <location>
        <begin position="66"/>
        <end position="113"/>
    </location>
</feature>
<organism evidence="2 3">
    <name type="scientific">Dissostichus mawsoni</name>
    <name type="common">Antarctic cod</name>
    <dbReference type="NCBI Taxonomy" id="36200"/>
    <lineage>
        <taxon>Eukaryota</taxon>
        <taxon>Metazoa</taxon>
        <taxon>Chordata</taxon>
        <taxon>Craniata</taxon>
        <taxon>Vertebrata</taxon>
        <taxon>Euteleostomi</taxon>
        <taxon>Actinopterygii</taxon>
        <taxon>Neopterygii</taxon>
        <taxon>Teleostei</taxon>
        <taxon>Neoteleostei</taxon>
        <taxon>Acanthomorphata</taxon>
        <taxon>Eupercaria</taxon>
        <taxon>Perciformes</taxon>
        <taxon>Notothenioidei</taxon>
        <taxon>Nototheniidae</taxon>
        <taxon>Dissostichus</taxon>
    </lineage>
</organism>
<dbReference type="Proteomes" id="UP000518266">
    <property type="component" value="Unassembled WGS sequence"/>
</dbReference>
<dbReference type="EMBL" id="JAAKFY010000002">
    <property type="protein sequence ID" value="KAF3861042.1"/>
    <property type="molecule type" value="Genomic_DNA"/>
</dbReference>
<gene>
    <name evidence="2" type="ORF">F7725_001297</name>
</gene>
<comment type="caution">
    <text evidence="2">The sequence shown here is derived from an EMBL/GenBank/DDBJ whole genome shotgun (WGS) entry which is preliminary data.</text>
</comment>
<protein>
    <submittedName>
        <fullName evidence="2">Uncharacterized protein</fullName>
    </submittedName>
</protein>
<accession>A0A7J5ZGU7</accession>